<protein>
    <submittedName>
        <fullName evidence="1">Cupin domain-containing protein</fullName>
    </submittedName>
</protein>
<dbReference type="InterPro" id="IPR014710">
    <property type="entry name" value="RmlC-like_jellyroll"/>
</dbReference>
<comment type="caution">
    <text evidence="1">The sequence shown here is derived from an EMBL/GenBank/DDBJ whole genome shotgun (WGS) entry which is preliminary data.</text>
</comment>
<reference evidence="2" key="1">
    <citation type="journal article" date="2019" name="Int. J. Syst. Evol. Microbiol.">
        <title>The Global Catalogue of Microorganisms (GCM) 10K type strain sequencing project: providing services to taxonomists for standard genome sequencing and annotation.</title>
        <authorList>
            <consortium name="The Broad Institute Genomics Platform"/>
            <consortium name="The Broad Institute Genome Sequencing Center for Infectious Disease"/>
            <person name="Wu L."/>
            <person name="Ma J."/>
        </authorList>
    </citation>
    <scope>NUCLEOTIDE SEQUENCE [LARGE SCALE GENOMIC DNA]</scope>
    <source>
        <strain evidence="2">JCM 17979</strain>
    </source>
</reference>
<dbReference type="PANTHER" id="PTHR37694">
    <property type="entry name" value="SLR8022 PROTEIN"/>
    <property type="match status" value="1"/>
</dbReference>
<dbReference type="Gene3D" id="2.60.120.10">
    <property type="entry name" value="Jelly Rolls"/>
    <property type="match status" value="1"/>
</dbReference>
<evidence type="ECO:0000313" key="1">
    <source>
        <dbReference type="EMBL" id="GAA4781245.1"/>
    </source>
</evidence>
<gene>
    <name evidence="1" type="ORF">GCM10023200_13190</name>
</gene>
<dbReference type="SUPFAM" id="SSF51182">
    <property type="entry name" value="RmlC-like cupins"/>
    <property type="match status" value="1"/>
</dbReference>
<organism evidence="1 2">
    <name type="scientific">Actinomycetospora chlora</name>
    <dbReference type="NCBI Taxonomy" id="663608"/>
    <lineage>
        <taxon>Bacteria</taxon>
        <taxon>Bacillati</taxon>
        <taxon>Actinomycetota</taxon>
        <taxon>Actinomycetes</taxon>
        <taxon>Pseudonocardiales</taxon>
        <taxon>Pseudonocardiaceae</taxon>
        <taxon>Actinomycetospora</taxon>
    </lineage>
</organism>
<keyword evidence="2" id="KW-1185">Reference proteome</keyword>
<dbReference type="PANTHER" id="PTHR37694:SF1">
    <property type="entry name" value="SLR8022 PROTEIN"/>
    <property type="match status" value="1"/>
</dbReference>
<dbReference type="Proteomes" id="UP001500928">
    <property type="component" value="Unassembled WGS sequence"/>
</dbReference>
<evidence type="ECO:0000313" key="2">
    <source>
        <dbReference type="Proteomes" id="UP001500928"/>
    </source>
</evidence>
<dbReference type="InterPro" id="IPR011051">
    <property type="entry name" value="RmlC_Cupin_sf"/>
</dbReference>
<sequence length="122" mass="12925">MLKLSLDACARQQLGAARTSSAGRAAHTVVGGHGNTMRQTVIALTGGRELGEHENPGEATLVVLHGRVRLVSDSDAWDGRRGDLLVVPDARHRLEAVEDAVVLLTVAKTDRRGGDPKSGDQK</sequence>
<proteinExistence type="predicted"/>
<name>A0ABP9AI47_9PSEU</name>
<accession>A0ABP9AI47</accession>
<dbReference type="CDD" id="cd02230">
    <property type="entry name" value="cupin_HP0902-like"/>
    <property type="match status" value="1"/>
</dbReference>
<dbReference type="EMBL" id="BAABHO010000007">
    <property type="protein sequence ID" value="GAA4781245.1"/>
    <property type="molecule type" value="Genomic_DNA"/>
</dbReference>